<gene>
    <name evidence="1" type="ORF">ACFPOG_20355</name>
</gene>
<dbReference type="Proteomes" id="UP001596044">
    <property type="component" value="Unassembled WGS sequence"/>
</dbReference>
<sequence>MNRIHSHFDEINMIGKLADLKESHYNQSLVLSSLIQVLIEKGIVTAQELQTKSKELDAALTPNPTHPIS</sequence>
<evidence type="ECO:0008006" key="3">
    <source>
        <dbReference type="Google" id="ProtNLM"/>
    </source>
</evidence>
<evidence type="ECO:0000313" key="1">
    <source>
        <dbReference type="EMBL" id="MFC5450609.1"/>
    </source>
</evidence>
<accession>A0ABW0KB62</accession>
<proteinExistence type="predicted"/>
<organism evidence="1 2">
    <name type="scientific">Paenibacillus aestuarii</name>
    <dbReference type="NCBI Taxonomy" id="516965"/>
    <lineage>
        <taxon>Bacteria</taxon>
        <taxon>Bacillati</taxon>
        <taxon>Bacillota</taxon>
        <taxon>Bacilli</taxon>
        <taxon>Bacillales</taxon>
        <taxon>Paenibacillaceae</taxon>
        <taxon>Paenibacillus</taxon>
    </lineage>
</organism>
<name>A0ABW0KB62_9BACL</name>
<protein>
    <recommendedName>
        <fullName evidence="3">Nitrile hydratase subunit beta</fullName>
    </recommendedName>
</protein>
<dbReference type="RefSeq" id="WP_270885199.1">
    <property type="nucleotide sequence ID" value="NZ_JAQFVF010000088.1"/>
</dbReference>
<dbReference type="EMBL" id="JBHSMJ010000026">
    <property type="protein sequence ID" value="MFC5450609.1"/>
    <property type="molecule type" value="Genomic_DNA"/>
</dbReference>
<evidence type="ECO:0000313" key="2">
    <source>
        <dbReference type="Proteomes" id="UP001596044"/>
    </source>
</evidence>
<comment type="caution">
    <text evidence="1">The sequence shown here is derived from an EMBL/GenBank/DDBJ whole genome shotgun (WGS) entry which is preliminary data.</text>
</comment>
<reference evidence="2" key="1">
    <citation type="journal article" date="2019" name="Int. J. Syst. Evol. Microbiol.">
        <title>The Global Catalogue of Microorganisms (GCM) 10K type strain sequencing project: providing services to taxonomists for standard genome sequencing and annotation.</title>
        <authorList>
            <consortium name="The Broad Institute Genomics Platform"/>
            <consortium name="The Broad Institute Genome Sequencing Center for Infectious Disease"/>
            <person name="Wu L."/>
            <person name="Ma J."/>
        </authorList>
    </citation>
    <scope>NUCLEOTIDE SEQUENCE [LARGE SCALE GENOMIC DNA]</scope>
    <source>
        <strain evidence="2">KACC 11904</strain>
    </source>
</reference>
<keyword evidence="2" id="KW-1185">Reference proteome</keyword>